<dbReference type="PANTHER" id="PTHR20883">
    <property type="entry name" value="PHYTANOYL-COA DIOXYGENASE DOMAIN CONTAINING 1"/>
    <property type="match status" value="1"/>
</dbReference>
<evidence type="ECO:0000313" key="2">
    <source>
        <dbReference type="Proteomes" id="UP001144280"/>
    </source>
</evidence>
<dbReference type="InterPro" id="IPR008775">
    <property type="entry name" value="Phytyl_CoA_dOase-like"/>
</dbReference>
<name>A0ABQ5QYU9_9ACTN</name>
<proteinExistence type="predicted"/>
<keyword evidence="2" id="KW-1185">Reference proteome</keyword>
<sequence length="277" mass="30789">MLSFMSDSFKDTFDRDGYVVARGLFGTAEVDQLREHYMTLRRRGSYERDLVGVDPTSRDPLRRYPRMAQMHRWDDTSLRWLLDARLRDALVALVGSDPYAVQTMLYFKPAGARGQALHQDNYYLRADPGTCVAAWMALDRADEANGCMLVVPGSHRWPILCVEKADTSVSFTDVTVPLPPGQPVEPVVMEAGDVLFFNGSLVHGSAPNSTTDRFRRALIGHYIQGDAQQVATYYHPALRMDGTPLELEVSPGGGACGVWTDGEIALTGHQTIGRKHE</sequence>
<organism evidence="1 2">
    <name type="scientific">Phytohabitans aurantiacus</name>
    <dbReference type="NCBI Taxonomy" id="3016789"/>
    <lineage>
        <taxon>Bacteria</taxon>
        <taxon>Bacillati</taxon>
        <taxon>Actinomycetota</taxon>
        <taxon>Actinomycetes</taxon>
        <taxon>Micromonosporales</taxon>
        <taxon>Micromonosporaceae</taxon>
    </lineage>
</organism>
<gene>
    <name evidence="1" type="ORF">Pa4123_49610</name>
</gene>
<comment type="caution">
    <text evidence="1">The sequence shown here is derived from an EMBL/GenBank/DDBJ whole genome shotgun (WGS) entry which is preliminary data.</text>
</comment>
<dbReference type="Pfam" id="PF05721">
    <property type="entry name" value="PhyH"/>
    <property type="match status" value="1"/>
</dbReference>
<reference evidence="1" key="1">
    <citation type="submission" date="2022-12" db="EMBL/GenBank/DDBJ databases">
        <title>New Phytohabitans aurantiacus sp. RD004123 nov., an actinomycete isolated from soil.</title>
        <authorList>
            <person name="Triningsih D.W."/>
            <person name="Harunari E."/>
            <person name="Igarashi Y."/>
        </authorList>
    </citation>
    <scope>NUCLEOTIDE SEQUENCE</scope>
    <source>
        <strain evidence="1">RD004123</strain>
    </source>
</reference>
<evidence type="ECO:0000313" key="1">
    <source>
        <dbReference type="EMBL" id="GLH99685.1"/>
    </source>
</evidence>
<dbReference type="EMBL" id="BSDI01000026">
    <property type="protein sequence ID" value="GLH99685.1"/>
    <property type="molecule type" value="Genomic_DNA"/>
</dbReference>
<dbReference type="PANTHER" id="PTHR20883:SF46">
    <property type="entry name" value="PHYTANOYL-COA HYDROXYLASE"/>
    <property type="match status" value="1"/>
</dbReference>
<dbReference type="SUPFAM" id="SSF51197">
    <property type="entry name" value="Clavaminate synthase-like"/>
    <property type="match status" value="1"/>
</dbReference>
<protein>
    <submittedName>
        <fullName evidence="1">Protein involved in biosynthesis of mitomycin antibiotics/polyketide fumonisin</fullName>
    </submittedName>
</protein>
<accession>A0ABQ5QYU9</accession>
<dbReference type="Proteomes" id="UP001144280">
    <property type="component" value="Unassembled WGS sequence"/>
</dbReference>
<dbReference type="Gene3D" id="2.60.120.620">
    <property type="entry name" value="q2cbj1_9rhob like domain"/>
    <property type="match status" value="1"/>
</dbReference>